<organism evidence="2 3">
    <name type="scientific">Aegilops tauschii subsp. strangulata</name>
    <name type="common">Goatgrass</name>
    <dbReference type="NCBI Taxonomy" id="200361"/>
    <lineage>
        <taxon>Eukaryota</taxon>
        <taxon>Viridiplantae</taxon>
        <taxon>Streptophyta</taxon>
        <taxon>Embryophyta</taxon>
        <taxon>Tracheophyta</taxon>
        <taxon>Spermatophyta</taxon>
        <taxon>Magnoliopsida</taxon>
        <taxon>Liliopsida</taxon>
        <taxon>Poales</taxon>
        <taxon>Poaceae</taxon>
        <taxon>BOP clade</taxon>
        <taxon>Pooideae</taxon>
        <taxon>Triticodae</taxon>
        <taxon>Triticeae</taxon>
        <taxon>Triticinae</taxon>
        <taxon>Aegilops</taxon>
    </lineage>
</organism>
<keyword evidence="3" id="KW-1185">Reference proteome</keyword>
<name>A0A453DJK4_AEGTS</name>
<dbReference type="Proteomes" id="UP000015105">
    <property type="component" value="Chromosome 2D"/>
</dbReference>
<dbReference type="Gramene" id="AET2Gv21273300.5">
    <property type="protein sequence ID" value="AET2Gv21273300.5"/>
    <property type="gene ID" value="AET2Gv21273300"/>
</dbReference>
<dbReference type="AlphaFoldDB" id="A0A453DJK4"/>
<feature type="compositionally biased region" description="Basic and acidic residues" evidence="1">
    <location>
        <begin position="36"/>
        <end position="47"/>
    </location>
</feature>
<feature type="region of interest" description="Disordered" evidence="1">
    <location>
        <begin position="20"/>
        <end position="60"/>
    </location>
</feature>
<reference evidence="2" key="4">
    <citation type="submission" date="2019-03" db="UniProtKB">
        <authorList>
            <consortium name="EnsemblPlants"/>
        </authorList>
    </citation>
    <scope>IDENTIFICATION</scope>
</reference>
<protein>
    <submittedName>
        <fullName evidence="2">Uncharacterized protein</fullName>
    </submittedName>
</protein>
<sequence>MKYETRSLYAPMFGWRRRAEGSGKAAPSGLAGEGSAKGEPRGRDLRSSHPRASGRMGRRSSLTAAASLLAAVACQGTDCWEGRKKRRD</sequence>
<reference evidence="3" key="1">
    <citation type="journal article" date="2014" name="Science">
        <title>Ancient hybridizations among the ancestral genomes of bread wheat.</title>
        <authorList>
            <consortium name="International Wheat Genome Sequencing Consortium,"/>
            <person name="Marcussen T."/>
            <person name="Sandve S.R."/>
            <person name="Heier L."/>
            <person name="Spannagl M."/>
            <person name="Pfeifer M."/>
            <person name="Jakobsen K.S."/>
            <person name="Wulff B.B."/>
            <person name="Steuernagel B."/>
            <person name="Mayer K.F."/>
            <person name="Olsen O.A."/>
        </authorList>
    </citation>
    <scope>NUCLEOTIDE SEQUENCE [LARGE SCALE GENOMIC DNA]</scope>
    <source>
        <strain evidence="3">cv. AL8/78</strain>
    </source>
</reference>
<evidence type="ECO:0000256" key="1">
    <source>
        <dbReference type="SAM" id="MobiDB-lite"/>
    </source>
</evidence>
<reference evidence="2" key="3">
    <citation type="journal article" date="2017" name="Nature">
        <title>Genome sequence of the progenitor of the wheat D genome Aegilops tauschii.</title>
        <authorList>
            <person name="Luo M.C."/>
            <person name="Gu Y.Q."/>
            <person name="Puiu D."/>
            <person name="Wang H."/>
            <person name="Twardziok S.O."/>
            <person name="Deal K.R."/>
            <person name="Huo N."/>
            <person name="Zhu T."/>
            <person name="Wang L."/>
            <person name="Wang Y."/>
            <person name="McGuire P.E."/>
            <person name="Liu S."/>
            <person name="Long H."/>
            <person name="Ramasamy R.K."/>
            <person name="Rodriguez J.C."/>
            <person name="Van S.L."/>
            <person name="Yuan L."/>
            <person name="Wang Z."/>
            <person name="Xia Z."/>
            <person name="Xiao L."/>
            <person name="Anderson O.D."/>
            <person name="Ouyang S."/>
            <person name="Liang Y."/>
            <person name="Zimin A.V."/>
            <person name="Pertea G."/>
            <person name="Qi P."/>
            <person name="Bennetzen J.L."/>
            <person name="Dai X."/>
            <person name="Dawson M.W."/>
            <person name="Muller H.G."/>
            <person name="Kugler K."/>
            <person name="Rivarola-Duarte L."/>
            <person name="Spannagl M."/>
            <person name="Mayer K.F.X."/>
            <person name="Lu F.H."/>
            <person name="Bevan M.W."/>
            <person name="Leroy P."/>
            <person name="Li P."/>
            <person name="You F.M."/>
            <person name="Sun Q."/>
            <person name="Liu Z."/>
            <person name="Lyons E."/>
            <person name="Wicker T."/>
            <person name="Salzberg S.L."/>
            <person name="Devos K.M."/>
            <person name="Dvorak J."/>
        </authorList>
    </citation>
    <scope>NUCLEOTIDE SEQUENCE [LARGE SCALE GENOMIC DNA]</scope>
    <source>
        <strain evidence="2">cv. AL8/78</strain>
    </source>
</reference>
<accession>A0A453DJK4</accession>
<evidence type="ECO:0000313" key="2">
    <source>
        <dbReference type="EnsemblPlants" id="AET2Gv21273300.5"/>
    </source>
</evidence>
<reference evidence="2" key="5">
    <citation type="journal article" date="2021" name="G3 (Bethesda)">
        <title>Aegilops tauschii genome assembly Aet v5.0 features greater sequence contiguity and improved annotation.</title>
        <authorList>
            <person name="Wang L."/>
            <person name="Zhu T."/>
            <person name="Rodriguez J.C."/>
            <person name="Deal K.R."/>
            <person name="Dubcovsky J."/>
            <person name="McGuire P.E."/>
            <person name="Lux T."/>
            <person name="Spannagl M."/>
            <person name="Mayer K.F.X."/>
            <person name="Baldrich P."/>
            <person name="Meyers B.C."/>
            <person name="Huo N."/>
            <person name="Gu Y.Q."/>
            <person name="Zhou H."/>
            <person name="Devos K.M."/>
            <person name="Bennetzen J.L."/>
            <person name="Unver T."/>
            <person name="Budak H."/>
            <person name="Gulick P.J."/>
            <person name="Galiba G."/>
            <person name="Kalapos B."/>
            <person name="Nelson D.R."/>
            <person name="Li P."/>
            <person name="You F.M."/>
            <person name="Luo M.C."/>
            <person name="Dvorak J."/>
        </authorList>
    </citation>
    <scope>NUCLEOTIDE SEQUENCE [LARGE SCALE GENOMIC DNA]</scope>
    <source>
        <strain evidence="2">cv. AL8/78</strain>
    </source>
</reference>
<evidence type="ECO:0000313" key="3">
    <source>
        <dbReference type="Proteomes" id="UP000015105"/>
    </source>
</evidence>
<proteinExistence type="predicted"/>
<reference evidence="3" key="2">
    <citation type="journal article" date="2017" name="Nat. Plants">
        <title>The Aegilops tauschii genome reveals multiple impacts of transposons.</title>
        <authorList>
            <person name="Zhao G."/>
            <person name="Zou C."/>
            <person name="Li K."/>
            <person name="Wang K."/>
            <person name="Li T."/>
            <person name="Gao L."/>
            <person name="Zhang X."/>
            <person name="Wang H."/>
            <person name="Yang Z."/>
            <person name="Liu X."/>
            <person name="Jiang W."/>
            <person name="Mao L."/>
            <person name="Kong X."/>
            <person name="Jiao Y."/>
            <person name="Jia J."/>
        </authorList>
    </citation>
    <scope>NUCLEOTIDE SEQUENCE [LARGE SCALE GENOMIC DNA]</scope>
    <source>
        <strain evidence="3">cv. AL8/78</strain>
    </source>
</reference>
<dbReference type="EnsemblPlants" id="AET2Gv21273300.5">
    <property type="protein sequence ID" value="AET2Gv21273300.5"/>
    <property type="gene ID" value="AET2Gv21273300"/>
</dbReference>